<dbReference type="RefSeq" id="WP_301220637.1">
    <property type="nucleotide sequence ID" value="NZ_JAROCB010000006.1"/>
</dbReference>
<comment type="caution">
    <text evidence="2">The sequence shown here is derived from an EMBL/GenBank/DDBJ whole genome shotgun (WGS) entry which is preliminary data.</text>
</comment>
<evidence type="ECO:0008006" key="4">
    <source>
        <dbReference type="Google" id="ProtNLM"/>
    </source>
</evidence>
<dbReference type="EMBL" id="JAROCB010000006">
    <property type="protein sequence ID" value="MDN4599290.1"/>
    <property type="molecule type" value="Genomic_DNA"/>
</dbReference>
<accession>A0ABT8J2H8</accession>
<evidence type="ECO:0000313" key="3">
    <source>
        <dbReference type="Proteomes" id="UP001174210"/>
    </source>
</evidence>
<feature type="region of interest" description="Disordered" evidence="1">
    <location>
        <begin position="1"/>
        <end position="20"/>
    </location>
</feature>
<sequence>MTQVANTPRKRNRGRAGEKRVRREAFLSEDFNEDLNDALEASGGVSFALYVQGVLNSLRDADGKLPVVNMTLDSQEAHKAVA</sequence>
<name>A0ABT8J2H8_9MICO</name>
<evidence type="ECO:0000256" key="1">
    <source>
        <dbReference type="SAM" id="MobiDB-lite"/>
    </source>
</evidence>
<evidence type="ECO:0000313" key="2">
    <source>
        <dbReference type="EMBL" id="MDN4599290.1"/>
    </source>
</evidence>
<reference evidence="2" key="1">
    <citation type="submission" date="2023-03" db="EMBL/GenBank/DDBJ databases">
        <title>MT1 and MT2 Draft Genomes of Novel Species.</title>
        <authorList>
            <person name="Venkateswaran K."/>
        </authorList>
    </citation>
    <scope>NUCLEOTIDE SEQUENCE</scope>
    <source>
        <strain evidence="2">F6_8S_P_1A</strain>
    </source>
</reference>
<protein>
    <recommendedName>
        <fullName evidence="4">CopG family transcriptional regulator</fullName>
    </recommendedName>
</protein>
<proteinExistence type="predicted"/>
<gene>
    <name evidence="2" type="ORF">P5G59_19215</name>
</gene>
<keyword evidence="3" id="KW-1185">Reference proteome</keyword>
<organism evidence="2 3">
    <name type="scientific">Leifsonia virtsii</name>
    <dbReference type="NCBI Taxonomy" id="3035915"/>
    <lineage>
        <taxon>Bacteria</taxon>
        <taxon>Bacillati</taxon>
        <taxon>Actinomycetota</taxon>
        <taxon>Actinomycetes</taxon>
        <taxon>Micrococcales</taxon>
        <taxon>Microbacteriaceae</taxon>
        <taxon>Leifsonia</taxon>
    </lineage>
</organism>
<dbReference type="Proteomes" id="UP001174210">
    <property type="component" value="Unassembled WGS sequence"/>
</dbReference>